<dbReference type="Pfam" id="PF00850">
    <property type="entry name" value="Hist_deacetyl"/>
    <property type="match status" value="1"/>
</dbReference>
<dbReference type="RefSeq" id="XP_014564094.1">
    <property type="nucleotide sequence ID" value="XM_014708608.1"/>
</dbReference>
<dbReference type="HOGENOM" id="CLU_007727_7_4_1"/>
<evidence type="ECO:0000256" key="4">
    <source>
        <dbReference type="ARBA" id="ARBA00004496"/>
    </source>
</evidence>
<keyword evidence="12 15" id="KW-0804">Transcription</keyword>
<feature type="domain" description="Histone deacetylase" evidence="19">
    <location>
        <begin position="23"/>
        <end position="312"/>
    </location>
</feature>
<dbReference type="VEuPathDB" id="MicrosporidiaDB:M896_030370"/>
<feature type="binding site" evidence="18">
    <location>
        <position position="173"/>
    </location>
    <ligand>
        <name>a divalent metal cation</name>
        <dbReference type="ChEBI" id="CHEBI:60240"/>
    </ligand>
</feature>
<keyword evidence="8 18" id="KW-0479">Metal-binding</keyword>
<keyword evidence="6" id="KW-0963">Cytoplasm</keyword>
<evidence type="ECO:0000256" key="13">
    <source>
        <dbReference type="ARBA" id="ARBA00023242"/>
    </source>
</evidence>
<evidence type="ECO:0000256" key="15">
    <source>
        <dbReference type="PIRNR" id="PIRNR037913"/>
    </source>
</evidence>
<comment type="cofactor">
    <cofactor evidence="1">
        <name>a divalent metal cation</name>
        <dbReference type="ChEBI" id="CHEBI:60240"/>
    </cofactor>
</comment>
<evidence type="ECO:0000259" key="19">
    <source>
        <dbReference type="Pfam" id="PF00850"/>
    </source>
</evidence>
<dbReference type="EMBL" id="JOKQ01000003">
    <property type="protein sequence ID" value="KHN70052.1"/>
    <property type="molecule type" value="Genomic_DNA"/>
</dbReference>
<dbReference type="InterPro" id="IPR037138">
    <property type="entry name" value="His_deacetylse_dom_sf"/>
</dbReference>
<feature type="active site" description="Proton acceptor" evidence="16">
    <location>
        <position position="136"/>
    </location>
</feature>
<evidence type="ECO:0000256" key="3">
    <source>
        <dbReference type="ARBA" id="ARBA00004286"/>
    </source>
</evidence>
<dbReference type="PANTHER" id="PTHR10625:SF14">
    <property type="entry name" value="HISTONE DEACETYLASE 8"/>
    <property type="match status" value="1"/>
</dbReference>
<dbReference type="STRING" id="1354746.A0A0B2ULV6"/>
<organism evidence="20 21">
    <name type="scientific">Ordospora colligata OC4</name>
    <dbReference type="NCBI Taxonomy" id="1354746"/>
    <lineage>
        <taxon>Eukaryota</taxon>
        <taxon>Fungi</taxon>
        <taxon>Fungi incertae sedis</taxon>
        <taxon>Microsporidia</taxon>
        <taxon>Ordosporidae</taxon>
        <taxon>Ordospora</taxon>
    </lineage>
</organism>
<feature type="binding site" evidence="18">
    <location>
        <position position="259"/>
    </location>
    <ligand>
        <name>a divalent metal cation</name>
        <dbReference type="ChEBI" id="CHEBI:60240"/>
    </ligand>
</feature>
<keyword evidence="13 15" id="KW-0539">Nucleus</keyword>
<evidence type="ECO:0000256" key="18">
    <source>
        <dbReference type="PIRSR" id="PIRSR037913-3"/>
    </source>
</evidence>
<dbReference type="GO" id="GO:0031507">
    <property type="term" value="P:heterochromatin formation"/>
    <property type="evidence" value="ECO:0007669"/>
    <property type="project" value="TreeGrafter"/>
</dbReference>
<feature type="binding site" evidence="17">
    <location>
        <position position="298"/>
    </location>
    <ligand>
        <name>substrate</name>
    </ligand>
</feature>
<keyword evidence="10 15" id="KW-0156">Chromatin regulator</keyword>
<dbReference type="PRINTS" id="PR01271">
    <property type="entry name" value="HISDACETLASE"/>
</dbReference>
<evidence type="ECO:0000256" key="17">
    <source>
        <dbReference type="PIRSR" id="PIRSR037913-2"/>
    </source>
</evidence>
<name>A0A0B2ULV6_9MICR</name>
<dbReference type="OrthoDB" id="1918432at2759"/>
<evidence type="ECO:0000256" key="14">
    <source>
        <dbReference type="ARBA" id="ARBA00061569"/>
    </source>
</evidence>
<keyword evidence="21" id="KW-1185">Reference proteome</keyword>
<feature type="binding site" evidence="17">
    <location>
        <position position="94"/>
    </location>
    <ligand>
        <name>substrate</name>
    </ligand>
</feature>
<dbReference type="FunFam" id="3.40.800.20:FF:000001">
    <property type="entry name" value="Histone deacetylase"/>
    <property type="match status" value="1"/>
</dbReference>
<evidence type="ECO:0000256" key="9">
    <source>
        <dbReference type="ARBA" id="ARBA00022801"/>
    </source>
</evidence>
<sequence>MSNKRTVYFYDPEIGNFNYAMGHPMKPLRVKMTHSLLVGYELYKHMDILRPFHASYENLTSFHSIDYINFLSSVSGENMGEMLKDLHKFNIRDDCPVFPGLYDYCRLTAGGSIYAAQKINSGRYDIAINWAGGLHHAKRSEASGFCYVNDIVLAILELLKYNKRILYIDIDIHHGDGVEEAFYTTDRVMTVSFHKYGDYFPGTGMVSDVGMARGRGYSVNVPLKDGIDDETYFSVFKPVISKVIEVYQPNAIVLQSGADSLSGDKLGCFNLSHIGHSKCIKFVQSFNIPLILLGGGGYTIGNVSKAWAYDTSMLLDVEIPQEIPYNEYFYYYAPTYKIDVPTSNMVNQNSRENLESIVSKVYENLRNINHAPSVQMASIPPEFISDATDQEAFGKNSYENDTLDYNNLSSVKNDDVA</sequence>
<dbReference type="PANTHER" id="PTHR10625">
    <property type="entry name" value="HISTONE DEACETYLASE HDAC1-RELATED"/>
    <property type="match status" value="1"/>
</dbReference>
<comment type="caution">
    <text evidence="20">The sequence shown here is derived from an EMBL/GenBank/DDBJ whole genome shotgun (WGS) entry which is preliminary data.</text>
</comment>
<dbReference type="InterPro" id="IPR023696">
    <property type="entry name" value="Ureohydrolase_dom_sf"/>
</dbReference>
<reference evidence="20 21" key="1">
    <citation type="journal article" date="2014" name="MBio">
        <title>The Ordospora colligata genome; evolution of extreme reduction in microsporidia and host-to-parasite horizontal gene transfer.</title>
        <authorList>
            <person name="Pombert J.-F."/>
            <person name="Haag K.L."/>
            <person name="Beidas S."/>
            <person name="Ebert D."/>
            <person name="Keeling P.J."/>
        </authorList>
    </citation>
    <scope>NUCLEOTIDE SEQUENCE [LARGE SCALE GENOMIC DNA]</scope>
    <source>
        <strain evidence="20 21">OC4</strain>
    </source>
</reference>
<dbReference type="InterPro" id="IPR023801">
    <property type="entry name" value="His_deacetylse_dom"/>
</dbReference>
<comment type="similarity">
    <text evidence="14 15">Belongs to the histone deacetylase family. HD Type 1 subfamily.</text>
</comment>
<evidence type="ECO:0000256" key="11">
    <source>
        <dbReference type="ARBA" id="ARBA00023015"/>
    </source>
</evidence>
<dbReference type="Proteomes" id="UP000031056">
    <property type="component" value="Unassembled WGS sequence"/>
</dbReference>
<proteinExistence type="inferred from homology"/>
<feature type="binding site" evidence="17">
    <location>
        <position position="144"/>
    </location>
    <ligand>
        <name>substrate</name>
    </ligand>
</feature>
<evidence type="ECO:0000313" key="20">
    <source>
        <dbReference type="EMBL" id="KHN70052.1"/>
    </source>
</evidence>
<dbReference type="GeneID" id="26261321"/>
<dbReference type="InterPro" id="IPR000286">
    <property type="entry name" value="HDACs"/>
</dbReference>
<keyword evidence="11 15" id="KW-0805">Transcription regulation</keyword>
<evidence type="ECO:0000256" key="10">
    <source>
        <dbReference type="ARBA" id="ARBA00022853"/>
    </source>
</evidence>
<dbReference type="InParanoid" id="A0A0B2ULV6"/>
<accession>A0A0B2ULV6</accession>
<evidence type="ECO:0000256" key="2">
    <source>
        <dbReference type="ARBA" id="ARBA00004123"/>
    </source>
</evidence>
<comment type="catalytic activity">
    <reaction evidence="15">
        <text>N(6)-acetyl-L-lysyl-[histone] + H2O = L-lysyl-[histone] + acetate</text>
        <dbReference type="Rhea" id="RHEA:58196"/>
        <dbReference type="Rhea" id="RHEA-COMP:9845"/>
        <dbReference type="Rhea" id="RHEA-COMP:11338"/>
        <dbReference type="ChEBI" id="CHEBI:15377"/>
        <dbReference type="ChEBI" id="CHEBI:29969"/>
        <dbReference type="ChEBI" id="CHEBI:30089"/>
        <dbReference type="ChEBI" id="CHEBI:61930"/>
        <dbReference type="EC" id="3.5.1.98"/>
    </reaction>
</comment>
<evidence type="ECO:0000256" key="16">
    <source>
        <dbReference type="PIRSR" id="PIRSR037913-1"/>
    </source>
</evidence>
<dbReference type="PIRSF" id="PIRSF037913">
    <property type="entry name" value="His_deacetylse_1"/>
    <property type="match status" value="1"/>
</dbReference>
<dbReference type="PRINTS" id="PR01270">
    <property type="entry name" value="HDASUPER"/>
</dbReference>
<keyword evidence="9 15" id="KW-0378">Hydrolase</keyword>
<dbReference type="InterPro" id="IPR003084">
    <property type="entry name" value="HDAC_I/II"/>
</dbReference>
<protein>
    <recommendedName>
        <fullName evidence="15">Histone deacetylase</fullName>
        <ecNumber evidence="15">3.5.1.98</ecNumber>
    </recommendedName>
</protein>
<dbReference type="EC" id="3.5.1.98" evidence="15"/>
<dbReference type="GO" id="GO:0046872">
    <property type="term" value="F:metal ion binding"/>
    <property type="evidence" value="ECO:0007669"/>
    <property type="project" value="UniProtKB-KW"/>
</dbReference>
<gene>
    <name evidence="20" type="ORF">M896_030370</name>
</gene>
<dbReference type="GO" id="GO:0141221">
    <property type="term" value="F:histone deacetylase activity, hydrolytic mechanism"/>
    <property type="evidence" value="ECO:0007669"/>
    <property type="project" value="UniProtKB-EC"/>
</dbReference>
<evidence type="ECO:0000256" key="12">
    <source>
        <dbReference type="ARBA" id="ARBA00023163"/>
    </source>
</evidence>
<evidence type="ECO:0000256" key="7">
    <source>
        <dbReference type="ARBA" id="ARBA00022491"/>
    </source>
</evidence>
<evidence type="ECO:0000256" key="8">
    <source>
        <dbReference type="ARBA" id="ARBA00022723"/>
    </source>
</evidence>
<dbReference type="SUPFAM" id="SSF52768">
    <property type="entry name" value="Arginase/deacetylase"/>
    <property type="match status" value="1"/>
</dbReference>
<comment type="subcellular location">
    <subcellularLocation>
        <location evidence="3">Chromosome</location>
    </subcellularLocation>
    <subcellularLocation>
        <location evidence="4">Cytoplasm</location>
    </subcellularLocation>
    <subcellularLocation>
        <location evidence="2 15">Nucleus</location>
    </subcellularLocation>
</comment>
<evidence type="ECO:0000256" key="1">
    <source>
        <dbReference type="ARBA" id="ARBA00001968"/>
    </source>
</evidence>
<feature type="binding site" evidence="18">
    <location>
        <position position="171"/>
    </location>
    <ligand>
        <name>a divalent metal cation</name>
        <dbReference type="ChEBI" id="CHEBI:60240"/>
    </ligand>
</feature>
<evidence type="ECO:0000256" key="5">
    <source>
        <dbReference type="ARBA" id="ARBA00022454"/>
    </source>
</evidence>
<dbReference type="GO" id="GO:0005737">
    <property type="term" value="C:cytoplasm"/>
    <property type="evidence" value="ECO:0007669"/>
    <property type="project" value="UniProtKB-SubCell"/>
</dbReference>
<evidence type="ECO:0000256" key="6">
    <source>
        <dbReference type="ARBA" id="ARBA00022490"/>
    </source>
</evidence>
<keyword evidence="5" id="KW-0158">Chromosome</keyword>
<dbReference type="AlphaFoldDB" id="A0A0B2ULV6"/>
<evidence type="ECO:0000313" key="21">
    <source>
        <dbReference type="Proteomes" id="UP000031056"/>
    </source>
</evidence>
<keyword evidence="7" id="KW-0678">Repressor</keyword>
<dbReference type="FunCoup" id="A0A0B2ULV6">
    <property type="interactions" value="267"/>
</dbReference>
<dbReference type="Gene3D" id="3.40.800.20">
    <property type="entry name" value="Histone deacetylase domain"/>
    <property type="match status" value="1"/>
</dbReference>
<dbReference type="GO" id="GO:0032221">
    <property type="term" value="C:Rpd3S complex"/>
    <property type="evidence" value="ECO:0007669"/>
    <property type="project" value="UniProtKB-ARBA"/>
</dbReference>